<evidence type="ECO:0000256" key="1">
    <source>
        <dbReference type="SAM" id="MobiDB-lite"/>
    </source>
</evidence>
<feature type="compositionally biased region" description="Basic residues" evidence="1">
    <location>
        <begin position="407"/>
        <end position="416"/>
    </location>
</feature>
<feature type="compositionally biased region" description="Acidic residues" evidence="1">
    <location>
        <begin position="433"/>
        <end position="444"/>
    </location>
</feature>
<dbReference type="OrthoDB" id="5338458at2759"/>
<feature type="region of interest" description="Disordered" evidence="1">
    <location>
        <begin position="620"/>
        <end position="647"/>
    </location>
</feature>
<name>A0A7C8I1G9_9PLEO</name>
<reference evidence="3 4" key="1">
    <citation type="submission" date="2020-01" db="EMBL/GenBank/DDBJ databases">
        <authorList>
            <consortium name="DOE Joint Genome Institute"/>
            <person name="Haridas S."/>
            <person name="Albert R."/>
            <person name="Binder M."/>
            <person name="Bloem J."/>
            <person name="Labutti K."/>
            <person name="Salamov A."/>
            <person name="Andreopoulos B."/>
            <person name="Baker S.E."/>
            <person name="Barry K."/>
            <person name="Bills G."/>
            <person name="Bluhm B.H."/>
            <person name="Cannon C."/>
            <person name="Castanera R."/>
            <person name="Culley D.E."/>
            <person name="Daum C."/>
            <person name="Ezra D."/>
            <person name="Gonzalez J.B."/>
            <person name="Henrissat B."/>
            <person name="Kuo A."/>
            <person name="Liang C."/>
            <person name="Lipzen A."/>
            <person name="Lutzoni F."/>
            <person name="Magnuson J."/>
            <person name="Mondo S."/>
            <person name="Nolan M."/>
            <person name="Ohm R."/>
            <person name="Pangilinan J."/>
            <person name="Park H.-J.H."/>
            <person name="Ramirez L."/>
            <person name="Alfaro M."/>
            <person name="Sun H."/>
            <person name="Tritt A."/>
            <person name="Yoshinaga Y."/>
            <person name="Zwiers L.-H.L."/>
            <person name="Turgeon B.G."/>
            <person name="Goodwin S.B."/>
            <person name="Spatafora J.W."/>
            <person name="Crous P.W."/>
            <person name="Grigoriev I.V."/>
        </authorList>
    </citation>
    <scope>NUCLEOTIDE SEQUENCE [LARGE SCALE GENOMIC DNA]</scope>
    <source>
        <strain evidence="3 4">CBS 611.86</strain>
    </source>
</reference>
<feature type="compositionally biased region" description="Polar residues" evidence="1">
    <location>
        <begin position="447"/>
        <end position="465"/>
    </location>
</feature>
<dbReference type="InterPro" id="IPR021264">
    <property type="entry name" value="AFUB_079030/YDR124W-like"/>
</dbReference>
<dbReference type="Proteomes" id="UP000481861">
    <property type="component" value="Unassembled WGS sequence"/>
</dbReference>
<dbReference type="PANTHER" id="PTHR36102:SF1">
    <property type="entry name" value="YDR124W-LIKE HELICAL BUNDLE DOMAIN-CONTAINING PROTEIN"/>
    <property type="match status" value="1"/>
</dbReference>
<gene>
    <name evidence="3" type="ORF">BDV95DRAFT_609797</name>
</gene>
<feature type="domain" description="Subtelomeric hrmA-associated cluster protein AFUB-079030/YDR124W-like helical bundle" evidence="2">
    <location>
        <begin position="216"/>
        <end position="357"/>
    </location>
</feature>
<feature type="region of interest" description="Disordered" evidence="1">
    <location>
        <begin position="378"/>
        <end position="503"/>
    </location>
</feature>
<dbReference type="EMBL" id="JAADJZ010000019">
    <property type="protein sequence ID" value="KAF2868309.1"/>
    <property type="molecule type" value="Genomic_DNA"/>
</dbReference>
<feature type="region of interest" description="Disordered" evidence="1">
    <location>
        <begin position="1"/>
        <end position="68"/>
    </location>
</feature>
<sequence length="647" mass="72344">MARGRLEEEPAVSKPGQHAPTTRPDESSVDSSSSQVTKSSDKPNNAVDTAESVPDEDNEVVPIPITSEGDGTHVAFLRWRGNATEQPVWLKPIPGLEYLHIVTKPPWEAPQRPIPGPEKRKELIAELNLGTPDQSVRATYLCNNTSRHGSLQSQIQTVPSRQVATQGPRKRKRTPSKPTVRSKLVEVREEEDEDDDDEEEGPSVTMNNVITHRFYIGDIDELKAFYTVRLKELTMKPLRPIVTDWVKKLEPNRSREYGKYHRQFPCQRPAHMTPPWWPSNVPYSEPAHLQMDHLIPLAIDLLLINREKDEIKRQVSWTNKLKTMAFYHVSQTSLANYSNSASTEYSETMRQRALREILPDLFDAAQHHEDHIMQYELYEGNGNNDPGTGRYHTWTRATKPPKAPKLPIKKLKKRRKNLLDTATSRRRSRAALDEDSGDETEPDEQTVALTNQDGSPLTSFQSTMSLDDVDVKKPISTPSETRPAGTPVSQSHTMPSGPSLSIASTSSLIHQPMDGTLLRPTSGYGSQAGNVTSPYQLPNHMRPIYDAYGPQPMDGITNGYAQQPAFDPMLEQYYGESMEQQMLSNPPGTSDINTYHVSNAPDLALRHMAFNPPGYFQGLTPPGTLGAEPPDSSMRPPGAGLHYHGLP</sequence>
<evidence type="ECO:0000259" key="2">
    <source>
        <dbReference type="Pfam" id="PF11001"/>
    </source>
</evidence>
<accession>A0A7C8I1G9</accession>
<dbReference type="InterPro" id="IPR047092">
    <property type="entry name" value="AFUB_07903/YDR124W-like_hel"/>
</dbReference>
<protein>
    <recommendedName>
        <fullName evidence="2">Subtelomeric hrmA-associated cluster protein AFUB-079030/YDR124W-like helical bundle domain-containing protein</fullName>
    </recommendedName>
</protein>
<evidence type="ECO:0000313" key="4">
    <source>
        <dbReference type="Proteomes" id="UP000481861"/>
    </source>
</evidence>
<feature type="region of interest" description="Disordered" evidence="1">
    <location>
        <begin position="147"/>
        <end position="205"/>
    </location>
</feature>
<feature type="compositionally biased region" description="Polar residues" evidence="1">
    <location>
        <begin position="487"/>
        <end position="503"/>
    </location>
</feature>
<dbReference type="Pfam" id="PF11001">
    <property type="entry name" value="AFUB_07903_YDR124W_hel"/>
    <property type="match status" value="1"/>
</dbReference>
<proteinExistence type="predicted"/>
<feature type="compositionally biased region" description="Low complexity" evidence="1">
    <location>
        <begin position="29"/>
        <end position="38"/>
    </location>
</feature>
<evidence type="ECO:0000313" key="3">
    <source>
        <dbReference type="EMBL" id="KAF2868309.1"/>
    </source>
</evidence>
<dbReference type="AlphaFoldDB" id="A0A7C8I1G9"/>
<keyword evidence="4" id="KW-1185">Reference proteome</keyword>
<dbReference type="PANTHER" id="PTHR36102">
    <property type="entry name" value="CHROMOSOME 10, WHOLE GENOME SHOTGUN SEQUENCE"/>
    <property type="match status" value="1"/>
</dbReference>
<feature type="compositionally biased region" description="Acidic residues" evidence="1">
    <location>
        <begin position="188"/>
        <end position="201"/>
    </location>
</feature>
<comment type="caution">
    <text evidence="3">The sequence shown here is derived from an EMBL/GenBank/DDBJ whole genome shotgun (WGS) entry which is preliminary data.</text>
</comment>
<feature type="compositionally biased region" description="Polar residues" evidence="1">
    <location>
        <begin position="147"/>
        <end position="165"/>
    </location>
</feature>
<organism evidence="3 4">
    <name type="scientific">Massariosphaeria phaeospora</name>
    <dbReference type="NCBI Taxonomy" id="100035"/>
    <lineage>
        <taxon>Eukaryota</taxon>
        <taxon>Fungi</taxon>
        <taxon>Dikarya</taxon>
        <taxon>Ascomycota</taxon>
        <taxon>Pezizomycotina</taxon>
        <taxon>Dothideomycetes</taxon>
        <taxon>Pleosporomycetidae</taxon>
        <taxon>Pleosporales</taxon>
        <taxon>Pleosporales incertae sedis</taxon>
        <taxon>Massariosphaeria</taxon>
    </lineage>
</organism>